<dbReference type="AlphaFoldDB" id="A0A1S4CMK8"/>
<feature type="transmembrane region" description="Helical" evidence="1">
    <location>
        <begin position="155"/>
        <end position="177"/>
    </location>
</feature>
<keyword evidence="1" id="KW-1133">Transmembrane helix</keyword>
<protein>
    <submittedName>
        <fullName evidence="2 3">Uncharacterized protein</fullName>
    </submittedName>
</protein>
<accession>A0A1S4CMK8</accession>
<dbReference type="RefSeq" id="XP_016502501.1">
    <property type="nucleotide sequence ID" value="XM_016647015.1"/>
</dbReference>
<dbReference type="RefSeq" id="XP_016502503.1">
    <property type="nucleotide sequence ID" value="XM_016647017.1"/>
</dbReference>
<evidence type="ECO:0000313" key="5">
    <source>
        <dbReference type="RefSeq" id="XP_016502503.1"/>
    </source>
</evidence>
<dbReference type="KEGG" id="nta:107820691"/>
<feature type="transmembrane region" description="Helical" evidence="1">
    <location>
        <begin position="197"/>
        <end position="220"/>
    </location>
</feature>
<dbReference type="RefSeq" id="XP_016502502.1">
    <property type="nucleotide sequence ID" value="XM_016647016.1"/>
</dbReference>
<name>A0A1S4CMK8_TOBAC</name>
<dbReference type="OMA" id="TTISFEC"/>
<gene>
    <name evidence="2 3 4 5 6 7" type="primary">LOC107820691</name>
</gene>
<dbReference type="OrthoDB" id="1285728at2759"/>
<evidence type="ECO:0000256" key="1">
    <source>
        <dbReference type="SAM" id="Phobius"/>
    </source>
</evidence>
<proteinExistence type="predicted"/>
<dbReference type="PaxDb" id="4097-A0A1S4CMK8"/>
<feature type="transmembrane region" description="Helical" evidence="1">
    <location>
        <begin position="91"/>
        <end position="112"/>
    </location>
</feature>
<reference evidence="2 3" key="1">
    <citation type="submission" date="2025-04" db="UniProtKB">
        <authorList>
            <consortium name="RefSeq"/>
        </authorList>
    </citation>
    <scope>IDENTIFICATION</scope>
</reference>
<dbReference type="RefSeq" id="XP_016502504.1">
    <property type="nucleotide sequence ID" value="XM_016647018.1"/>
</dbReference>
<keyword evidence="1" id="KW-0812">Transmembrane</keyword>
<feature type="transmembrane region" description="Helical" evidence="1">
    <location>
        <begin position="132"/>
        <end position="149"/>
    </location>
</feature>
<organism evidence="4">
    <name type="scientific">Nicotiana tabacum</name>
    <name type="common">Common tobacco</name>
    <dbReference type="NCBI Taxonomy" id="4097"/>
    <lineage>
        <taxon>Eukaryota</taxon>
        <taxon>Viridiplantae</taxon>
        <taxon>Streptophyta</taxon>
        <taxon>Embryophyta</taxon>
        <taxon>Tracheophyta</taxon>
        <taxon>Spermatophyta</taxon>
        <taxon>Magnoliopsida</taxon>
        <taxon>eudicotyledons</taxon>
        <taxon>Gunneridae</taxon>
        <taxon>Pentapetalae</taxon>
        <taxon>asterids</taxon>
        <taxon>lamiids</taxon>
        <taxon>Solanales</taxon>
        <taxon>Solanaceae</taxon>
        <taxon>Nicotianoideae</taxon>
        <taxon>Nicotianeae</taxon>
        <taxon>Nicotiana</taxon>
    </lineage>
</organism>
<keyword evidence="1" id="KW-0472">Membrane</keyword>
<feature type="transmembrane region" description="Helical" evidence="1">
    <location>
        <begin position="65"/>
        <end position="85"/>
    </location>
</feature>
<evidence type="ECO:0000313" key="2">
    <source>
        <dbReference type="RefSeq" id="XP_016502500.1"/>
    </source>
</evidence>
<dbReference type="RefSeq" id="XP_016502505.1">
    <property type="nucleotide sequence ID" value="XM_016647019.1"/>
</dbReference>
<sequence length="240" mass="27010">MGGSSQVLSLSASPATRGLFLRTCMVLYQKLKALVSSFKNFRWTRPGIYGGRSTGGKPLVEGYDYLWYAFTTIPFGCLAAAFLLLGGTDHLLIFTFGICPGCGYILHINVLYSVVYWHRDMPFRLIGAKAKFMIEAIPLVTAAALHHLLEFNYGYLALLVSCTGYFYTYAHFLRVAYDIKGIDVMMGLVMQVLTYMLNVDLLVRALVLSFCFGICFYRYVMYCAPELPAHDKKELEQLPC</sequence>
<evidence type="ECO:0000313" key="6">
    <source>
        <dbReference type="RefSeq" id="XP_016502504.1"/>
    </source>
</evidence>
<evidence type="ECO:0000313" key="7">
    <source>
        <dbReference type="RefSeq" id="XP_016502505.1"/>
    </source>
</evidence>
<evidence type="ECO:0000313" key="4">
    <source>
        <dbReference type="RefSeq" id="XP_016502502.1"/>
    </source>
</evidence>
<evidence type="ECO:0000313" key="3">
    <source>
        <dbReference type="RefSeq" id="XP_016502501.1"/>
    </source>
</evidence>
<dbReference type="RefSeq" id="XP_016502500.1">
    <property type="nucleotide sequence ID" value="XM_016647014.1"/>
</dbReference>